<keyword evidence="3" id="KW-1185">Reference proteome</keyword>
<dbReference type="AlphaFoldDB" id="A0AA34RCQ8"/>
<accession>A0AA34RCQ8</accession>
<dbReference type="KEGG" id="cpm:G5S_0362"/>
<keyword evidence="1" id="KW-0812">Transmembrane</keyword>
<proteinExistence type="predicted"/>
<evidence type="ECO:0000313" key="3">
    <source>
        <dbReference type="Proteomes" id="UP000008305"/>
    </source>
</evidence>
<dbReference type="Proteomes" id="UP000008305">
    <property type="component" value="Chromosome"/>
</dbReference>
<gene>
    <name evidence="2" type="ordered locus">G5S_0362</name>
</gene>
<dbReference type="RefSeq" id="WP_013712440.1">
    <property type="nucleotide sequence ID" value="NC_015408.1"/>
</dbReference>
<sequence length="224" mass="25441">MQRILSALWKKVCSYSFLMGLLCALAVFLSVRILSNTTSYAKNKRSHILMLSKAAEHASYHGVLPPKTALDSLEYAYHLGKEAAYPYASFLSACFYLHNDPLRGAYYASLAYKHGLGKHLPSPIQALLKETTEAQATKHYELALSKSLDLLSMITTTPDYPTLQFLTLLRIIELKELLHQDPKQDFETLKNLPLFAQLEQFYRDGEWTLTQRFGICSQQARKTS</sequence>
<reference evidence="2 3" key="1">
    <citation type="journal article" date="2011" name="J. Bacteriol.">
        <title>Genome sequence of the obligate intracellular animal pathogen Chlamydia pecorum E58.</title>
        <authorList>
            <person name="Mojica S."/>
            <person name="Huot Creasy H."/>
            <person name="Daugherty S."/>
            <person name="Read T.D."/>
            <person name="Kim T."/>
            <person name="Kaltenboeck B."/>
            <person name="Bavoil P."/>
            <person name="Myers G.S."/>
        </authorList>
    </citation>
    <scope>NUCLEOTIDE SEQUENCE [LARGE SCALE GENOMIC DNA]</scope>
    <source>
        <strain evidence="2 3">E58</strain>
    </source>
</reference>
<keyword evidence="1" id="KW-0472">Membrane</keyword>
<feature type="transmembrane region" description="Helical" evidence="1">
    <location>
        <begin position="12"/>
        <end position="34"/>
    </location>
</feature>
<evidence type="ECO:0000313" key="2">
    <source>
        <dbReference type="EMBL" id="AEB41362.1"/>
    </source>
</evidence>
<protein>
    <submittedName>
        <fullName evidence="2">Uncharacterized protein</fullName>
    </submittedName>
</protein>
<evidence type="ECO:0000256" key="1">
    <source>
        <dbReference type="SAM" id="Phobius"/>
    </source>
</evidence>
<organism evidence="2 3">
    <name type="scientific">Chlamydia pecorum (strain ATCC VR-628 / DSM 29919 / E58)</name>
    <name type="common">Chlamydophila pecorum</name>
    <dbReference type="NCBI Taxonomy" id="331635"/>
    <lineage>
        <taxon>Bacteria</taxon>
        <taxon>Pseudomonadati</taxon>
        <taxon>Chlamydiota</taxon>
        <taxon>Chlamydiia</taxon>
        <taxon>Chlamydiales</taxon>
        <taxon>Chlamydiaceae</taxon>
        <taxon>Chlamydia/Chlamydophila group</taxon>
        <taxon>Chlamydia</taxon>
    </lineage>
</organism>
<dbReference type="EMBL" id="CP002608">
    <property type="protein sequence ID" value="AEB41362.1"/>
    <property type="molecule type" value="Genomic_DNA"/>
</dbReference>
<keyword evidence="1" id="KW-1133">Transmembrane helix</keyword>
<name>A0AA34RCQ8_CHLPE</name>
<dbReference type="GeneID" id="99718399"/>